<dbReference type="InterPro" id="IPR011810">
    <property type="entry name" value="Cya_phycin_syn"/>
</dbReference>
<dbReference type="SUPFAM" id="SSF56059">
    <property type="entry name" value="Glutathione synthetase ATP-binding domain-like"/>
    <property type="match status" value="1"/>
</dbReference>
<dbReference type="PROSITE" id="PS01011">
    <property type="entry name" value="FOLYLPOLYGLU_SYNT_1"/>
    <property type="match status" value="1"/>
</dbReference>
<evidence type="ECO:0000256" key="5">
    <source>
        <dbReference type="ARBA" id="ARBA00012968"/>
    </source>
</evidence>
<evidence type="ECO:0000259" key="15">
    <source>
        <dbReference type="PROSITE" id="PS50975"/>
    </source>
</evidence>
<dbReference type="InterPro" id="IPR036615">
    <property type="entry name" value="Mur_ligase_C_dom_sf"/>
</dbReference>
<reference evidence="16 17" key="1">
    <citation type="submission" date="2021-03" db="EMBL/GenBank/DDBJ databases">
        <title>Genomic Encyclopedia of Type Strains, Phase IV (KMG-IV): sequencing the most valuable type-strain genomes for metagenomic binning, comparative biology and taxonomic classification.</title>
        <authorList>
            <person name="Goeker M."/>
        </authorList>
    </citation>
    <scope>NUCLEOTIDE SEQUENCE [LARGE SCALE GENOMIC DNA]</scope>
    <source>
        <strain evidence="16 17">DSM 6139</strain>
    </source>
</reference>
<evidence type="ECO:0000256" key="2">
    <source>
        <dbReference type="ARBA" id="ARBA00004752"/>
    </source>
</evidence>
<dbReference type="InterPro" id="IPR044019">
    <property type="entry name" value="Cyanophycin_syn_N"/>
</dbReference>
<dbReference type="Gene3D" id="3.90.190.20">
    <property type="entry name" value="Mur ligase, C-terminal domain"/>
    <property type="match status" value="1"/>
</dbReference>
<comment type="subunit">
    <text evidence="4">Homodimer.</text>
</comment>
<dbReference type="SUPFAM" id="SSF53244">
    <property type="entry name" value="MurD-like peptide ligases, peptide-binding domain"/>
    <property type="match status" value="1"/>
</dbReference>
<organism evidence="16 17">
    <name type="scientific">Youngiibacter multivorans</name>
    <dbReference type="NCBI Taxonomy" id="937251"/>
    <lineage>
        <taxon>Bacteria</taxon>
        <taxon>Bacillati</taxon>
        <taxon>Bacillota</taxon>
        <taxon>Clostridia</taxon>
        <taxon>Eubacteriales</taxon>
        <taxon>Clostridiaceae</taxon>
        <taxon>Youngiibacter</taxon>
    </lineage>
</organism>
<comment type="caution">
    <text evidence="16">The sequence shown here is derived from an EMBL/GenBank/DDBJ whole genome shotgun (WGS) entry which is preliminary data.</text>
</comment>
<dbReference type="Pfam" id="PF02875">
    <property type="entry name" value="Mur_ligase_C"/>
    <property type="match status" value="1"/>
</dbReference>
<evidence type="ECO:0000256" key="12">
    <source>
        <dbReference type="ARBA" id="ARBA00048094"/>
    </source>
</evidence>
<evidence type="ECO:0000256" key="7">
    <source>
        <dbReference type="ARBA" id="ARBA00022036"/>
    </source>
</evidence>
<comment type="catalytic activity">
    <reaction evidence="13">
        <text>[L-4-(L-arginin-2-N-yl)aspartate](n) + L-aspartate + ATP = [L-4-(L-arginin-2-N-yl)aspartate](n)-L-aspartate + ADP + phosphate + H(+)</text>
        <dbReference type="Rhea" id="RHEA:13277"/>
        <dbReference type="Rhea" id="RHEA-COMP:13728"/>
        <dbReference type="Rhea" id="RHEA-COMP:13733"/>
        <dbReference type="ChEBI" id="CHEBI:15378"/>
        <dbReference type="ChEBI" id="CHEBI:29991"/>
        <dbReference type="ChEBI" id="CHEBI:30616"/>
        <dbReference type="ChEBI" id="CHEBI:43474"/>
        <dbReference type="ChEBI" id="CHEBI:137986"/>
        <dbReference type="ChEBI" id="CHEBI:137990"/>
        <dbReference type="ChEBI" id="CHEBI:456216"/>
        <dbReference type="EC" id="6.3.2.29"/>
    </reaction>
</comment>
<sequence>MKIIEVRALRGPNYYSRLPVIFMQLDIQELETKPTDMVPDFKDNLARMMPSLYEHKCSPGRVGGFFERLISGTWASHVVEHVAIELQCLAGHEVAFGKTFSTHEFGIYNLVYRYLDEKTGLRAGEMSVDLVENLFKGKITNVQPLITELKKVAESSQLGPSTQAIVTEAISRGIPYIRLNDASYVQLGQGIFQRRIQATMMDNTSAIGVEIADDKERTKKLLSSMGIPVPEGHSVKTVDEAIRVAEMIGYPVVVKPLIGNHGRGVTVNVKNAEELLVAFQISSGIHETSIVEKYINGFDFRVLVIDGKFVAAALREPAFVIGNGKDSIQQLIDEINRDPERGIDHEKNLTQITIDYTTERLLAIQKVTLKSILADGEKLYVKSTANISSGGTAKDVTENVHPLNRLLAERISRIIGLNVIGIDIIADSLEKPLEMELSGVVEVNAAPGFRMHLNPTIGSPRNIAIHVVDMLFPPGVNHSIPVVAVTGTNGKTTTTRLISHILGFNGSIVGMASTDGIYIDNIPILKGDYSGPEGALKVMMDSTINQAVLEVARGGILRRGLGFKECDVGVLLNVSSDHLGEGGIDTLEELTRLKSTVTEAVKTTGYAIFNADDPLVLSCIDKTKGRTILFSRDLENQTLKSNIENGNLNVTIKDGNIIIQRRGSTQIVANLIEIPVTFDGKAGFNIENVMAAVGATAALGLNAEQIREGLINFSPSIGQLPGRMNVIDMGDFKVIVDYGHNIGAINATGDFIKGLMPGRKIRMAHGVGNRRTDDIIEFAFVLSKYYDHIVLCDSDPRDRKIGETARIVEQGLLNSGFKPDMITLVLDEKEATIVSLKMARQGDLVVLQADNIVQVIKDVLDFKLS</sequence>
<evidence type="ECO:0000256" key="9">
    <source>
        <dbReference type="ARBA" id="ARBA00022741"/>
    </source>
</evidence>
<evidence type="ECO:0000313" key="16">
    <source>
        <dbReference type="EMBL" id="MBP1917673.1"/>
    </source>
</evidence>
<feature type="domain" description="ATP-grasp" evidence="15">
    <location>
        <begin position="219"/>
        <end position="472"/>
    </location>
</feature>
<dbReference type="GO" id="GO:0071160">
    <property type="term" value="F:cyanophycin synthetase activity (L-aspartate-adding)"/>
    <property type="evidence" value="ECO:0007669"/>
    <property type="project" value="UniProtKB-EC"/>
</dbReference>
<keyword evidence="9 14" id="KW-0547">Nucleotide-binding</keyword>
<name>A0ABS4FZD2_9CLOT</name>
<dbReference type="InterPro" id="IPR013815">
    <property type="entry name" value="ATP_grasp_subdomain_1"/>
</dbReference>
<evidence type="ECO:0000256" key="4">
    <source>
        <dbReference type="ARBA" id="ARBA00011738"/>
    </source>
</evidence>
<evidence type="ECO:0000256" key="14">
    <source>
        <dbReference type="PROSITE-ProRule" id="PRU00409"/>
    </source>
</evidence>
<dbReference type="InterPro" id="IPR018109">
    <property type="entry name" value="Folylpolyglutamate_synth_CS"/>
</dbReference>
<dbReference type="Pfam" id="PF08245">
    <property type="entry name" value="Mur_ligase_M"/>
    <property type="match status" value="1"/>
</dbReference>
<dbReference type="PANTHER" id="PTHR23135">
    <property type="entry name" value="MUR LIGASE FAMILY MEMBER"/>
    <property type="match status" value="1"/>
</dbReference>
<dbReference type="NCBIfam" id="TIGR02068">
    <property type="entry name" value="cya_phycin_syn"/>
    <property type="match status" value="1"/>
</dbReference>
<dbReference type="InterPro" id="IPR011761">
    <property type="entry name" value="ATP-grasp"/>
</dbReference>
<evidence type="ECO:0000256" key="3">
    <source>
        <dbReference type="ARBA" id="ARBA00009060"/>
    </source>
</evidence>
<dbReference type="InterPro" id="IPR004101">
    <property type="entry name" value="Mur_ligase_C"/>
</dbReference>
<keyword evidence="17" id="KW-1185">Reference proteome</keyword>
<dbReference type="Proteomes" id="UP001519271">
    <property type="component" value="Unassembled WGS sequence"/>
</dbReference>
<keyword evidence="10 14" id="KW-0067">ATP-binding</keyword>
<evidence type="ECO:0000256" key="13">
    <source>
        <dbReference type="ARBA" id="ARBA00048425"/>
    </source>
</evidence>
<evidence type="ECO:0000313" key="17">
    <source>
        <dbReference type="Proteomes" id="UP001519271"/>
    </source>
</evidence>
<dbReference type="Pfam" id="PF18921">
    <property type="entry name" value="Cyanophycin_syn"/>
    <property type="match status" value="1"/>
</dbReference>
<keyword evidence="8 16" id="KW-0436">Ligase</keyword>
<dbReference type="Gene3D" id="3.40.1190.10">
    <property type="entry name" value="Mur-like, catalytic domain"/>
    <property type="match status" value="1"/>
</dbReference>
<dbReference type="InterPro" id="IPR036565">
    <property type="entry name" value="Mur-like_cat_sf"/>
</dbReference>
<evidence type="ECO:0000256" key="10">
    <source>
        <dbReference type="ARBA" id="ARBA00022840"/>
    </source>
</evidence>
<comment type="pathway">
    <text evidence="2">Cell wall biogenesis; peptidoglycan biosynthesis.</text>
</comment>
<dbReference type="EC" id="6.3.2.30" evidence="5"/>
<evidence type="ECO:0000256" key="6">
    <source>
        <dbReference type="ARBA" id="ARBA00013005"/>
    </source>
</evidence>
<dbReference type="EMBL" id="JAGGKC010000001">
    <property type="protein sequence ID" value="MBP1917673.1"/>
    <property type="molecule type" value="Genomic_DNA"/>
</dbReference>
<dbReference type="GO" id="GO:0071161">
    <property type="term" value="F:cyanophycin synthetase activity (L-arginine-adding)"/>
    <property type="evidence" value="ECO:0007669"/>
    <property type="project" value="UniProtKB-EC"/>
</dbReference>
<dbReference type="InterPro" id="IPR013221">
    <property type="entry name" value="Mur_ligase_cen"/>
</dbReference>
<dbReference type="SUPFAM" id="SSF53623">
    <property type="entry name" value="MurD-like peptide ligases, catalytic domain"/>
    <property type="match status" value="1"/>
</dbReference>
<dbReference type="PROSITE" id="PS50975">
    <property type="entry name" value="ATP_GRASP"/>
    <property type="match status" value="1"/>
</dbReference>
<accession>A0ABS4FZD2</accession>
<proteinExistence type="inferred from homology"/>
<gene>
    <name evidence="16" type="ORF">J2Z34_000136</name>
</gene>
<dbReference type="RefSeq" id="WP_209457918.1">
    <property type="nucleotide sequence ID" value="NZ_JAGGKC010000001.1"/>
</dbReference>
<evidence type="ECO:0000256" key="1">
    <source>
        <dbReference type="ARBA" id="ARBA00003184"/>
    </source>
</evidence>
<dbReference type="EC" id="6.3.2.29" evidence="6"/>
<dbReference type="Pfam" id="PF02786">
    <property type="entry name" value="CPSase_L_D2"/>
    <property type="match status" value="1"/>
</dbReference>
<comment type="function">
    <text evidence="1">Catalyzes the ATP-dependent polymerization of arginine and aspartate to multi-L-arginyl-poly-L-aspartic acid (cyanophycin; a water-insoluble reserve polymer).</text>
</comment>
<evidence type="ECO:0000256" key="8">
    <source>
        <dbReference type="ARBA" id="ARBA00022598"/>
    </source>
</evidence>
<dbReference type="InterPro" id="IPR005479">
    <property type="entry name" value="CPAse_ATP-bd"/>
</dbReference>
<dbReference type="PANTHER" id="PTHR23135:SF18">
    <property type="entry name" value="CYANOPHYCIN SYNTHETASE"/>
    <property type="match status" value="1"/>
</dbReference>
<dbReference type="Gene3D" id="3.30.470.20">
    <property type="entry name" value="ATP-grasp fold, B domain"/>
    <property type="match status" value="1"/>
</dbReference>
<dbReference type="Gene3D" id="3.30.1490.20">
    <property type="entry name" value="ATP-grasp fold, A domain"/>
    <property type="match status" value="1"/>
</dbReference>
<dbReference type="NCBIfam" id="NF010623">
    <property type="entry name" value="PRK14016.1"/>
    <property type="match status" value="1"/>
</dbReference>
<comment type="catalytic activity">
    <reaction evidence="12">
        <text>[L-4-(L-arginin-2-N-yl)aspartate](n)-L-aspartate + L-arginine + ATP = [L-4-(L-arginin-2-N-yl)aspartate](n+1) + ADP + phosphate + H(+)</text>
        <dbReference type="Rhea" id="RHEA:23888"/>
        <dbReference type="Rhea" id="RHEA-COMP:13732"/>
        <dbReference type="Rhea" id="RHEA-COMP:13733"/>
        <dbReference type="ChEBI" id="CHEBI:15378"/>
        <dbReference type="ChEBI" id="CHEBI:30616"/>
        <dbReference type="ChEBI" id="CHEBI:32682"/>
        <dbReference type="ChEBI" id="CHEBI:43474"/>
        <dbReference type="ChEBI" id="CHEBI:137986"/>
        <dbReference type="ChEBI" id="CHEBI:137990"/>
        <dbReference type="ChEBI" id="CHEBI:456216"/>
        <dbReference type="EC" id="6.3.2.30"/>
    </reaction>
</comment>
<protein>
    <recommendedName>
        <fullName evidence="7">Cyanophycin synthetase</fullName>
        <ecNumber evidence="6">6.3.2.29</ecNumber>
        <ecNumber evidence="5">6.3.2.30</ecNumber>
    </recommendedName>
    <alternativeName>
        <fullName evidence="11">Cyanophycin synthase</fullName>
    </alternativeName>
</protein>
<evidence type="ECO:0000256" key="11">
    <source>
        <dbReference type="ARBA" id="ARBA00031353"/>
    </source>
</evidence>
<comment type="similarity">
    <text evidence="3">In the C-terminal section; belongs to the MurCDEF family.</text>
</comment>